<dbReference type="SUPFAM" id="SSF69118">
    <property type="entry name" value="AhpD-like"/>
    <property type="match status" value="1"/>
</dbReference>
<feature type="domain" description="Carboxymuconolactone decarboxylase-like" evidence="1">
    <location>
        <begin position="180"/>
        <end position="244"/>
    </location>
</feature>
<gene>
    <name evidence="2" type="ORF">B0J12DRAFT_734685</name>
</gene>
<dbReference type="PANTHER" id="PTHR28180:SF2">
    <property type="entry name" value="PEROXISOMAL PROTEIN 2"/>
    <property type="match status" value="1"/>
</dbReference>
<dbReference type="InterPro" id="IPR003779">
    <property type="entry name" value="CMD-like"/>
</dbReference>
<protein>
    <submittedName>
        <fullName evidence="2">AhpD-like protein</fullName>
    </submittedName>
</protein>
<evidence type="ECO:0000259" key="1">
    <source>
        <dbReference type="Pfam" id="PF02627"/>
    </source>
</evidence>
<organism evidence="2 3">
    <name type="scientific">Macrophomina phaseolina</name>
    <dbReference type="NCBI Taxonomy" id="35725"/>
    <lineage>
        <taxon>Eukaryota</taxon>
        <taxon>Fungi</taxon>
        <taxon>Dikarya</taxon>
        <taxon>Ascomycota</taxon>
        <taxon>Pezizomycotina</taxon>
        <taxon>Dothideomycetes</taxon>
        <taxon>Dothideomycetes incertae sedis</taxon>
        <taxon>Botryosphaeriales</taxon>
        <taxon>Botryosphaeriaceae</taxon>
        <taxon>Macrophomina</taxon>
    </lineage>
</organism>
<sequence>MPPAPIALQPLLTPALLHSFRSHPKLPEHVWYYVTGVALSALNRPDELSTVLAYALGDGRDASSSAPGASSEKLSIEQQLYIVRRMREGLLKSAALIGVPKVINAILALKKTTPEHLLDSPDSPSPSGRTAEIYRTTAPAILERGQTFFEKLYGKISRRVMGQMDRSGTEDLGLTARLMYGYILSNEKILDAKETSFVAIAGLIPQDVNPQLKGHLRGALNNGATVAEIKAVREIVIIICKAAGMRKLDDDAPGGWGFREQIADV</sequence>
<evidence type="ECO:0000313" key="2">
    <source>
        <dbReference type="EMBL" id="KAH7065363.1"/>
    </source>
</evidence>
<dbReference type="PANTHER" id="PTHR28180">
    <property type="entry name" value="CONSERVED MITOCHONDRIAL PROTEIN-RELATED"/>
    <property type="match status" value="1"/>
</dbReference>
<dbReference type="InterPro" id="IPR052999">
    <property type="entry name" value="PTS1_Protein"/>
</dbReference>
<dbReference type="Pfam" id="PF02627">
    <property type="entry name" value="CMD"/>
    <property type="match status" value="1"/>
</dbReference>
<comment type="caution">
    <text evidence="2">The sequence shown here is derived from an EMBL/GenBank/DDBJ whole genome shotgun (WGS) entry which is preliminary data.</text>
</comment>
<dbReference type="EMBL" id="JAGTJR010000001">
    <property type="protein sequence ID" value="KAH7065363.1"/>
    <property type="molecule type" value="Genomic_DNA"/>
</dbReference>
<name>A0ABQ8GVT5_9PEZI</name>
<reference evidence="2 3" key="1">
    <citation type="journal article" date="2021" name="Nat. Commun.">
        <title>Genetic determinants of endophytism in the Arabidopsis root mycobiome.</title>
        <authorList>
            <person name="Mesny F."/>
            <person name="Miyauchi S."/>
            <person name="Thiergart T."/>
            <person name="Pickel B."/>
            <person name="Atanasova L."/>
            <person name="Karlsson M."/>
            <person name="Huettel B."/>
            <person name="Barry K.W."/>
            <person name="Haridas S."/>
            <person name="Chen C."/>
            <person name="Bauer D."/>
            <person name="Andreopoulos W."/>
            <person name="Pangilinan J."/>
            <person name="LaButti K."/>
            <person name="Riley R."/>
            <person name="Lipzen A."/>
            <person name="Clum A."/>
            <person name="Drula E."/>
            <person name="Henrissat B."/>
            <person name="Kohler A."/>
            <person name="Grigoriev I.V."/>
            <person name="Martin F.M."/>
            <person name="Hacquard S."/>
        </authorList>
    </citation>
    <scope>NUCLEOTIDE SEQUENCE [LARGE SCALE GENOMIC DNA]</scope>
    <source>
        <strain evidence="2 3">MPI-SDFR-AT-0080</strain>
    </source>
</reference>
<accession>A0ABQ8GVT5</accession>
<dbReference type="Proteomes" id="UP000774617">
    <property type="component" value="Unassembled WGS sequence"/>
</dbReference>
<proteinExistence type="predicted"/>
<keyword evidence="3" id="KW-1185">Reference proteome</keyword>
<dbReference type="InterPro" id="IPR029032">
    <property type="entry name" value="AhpD-like"/>
</dbReference>
<evidence type="ECO:0000313" key="3">
    <source>
        <dbReference type="Proteomes" id="UP000774617"/>
    </source>
</evidence>
<dbReference type="Gene3D" id="1.20.1290.10">
    <property type="entry name" value="AhpD-like"/>
    <property type="match status" value="1"/>
</dbReference>